<feature type="compositionally biased region" description="Basic and acidic residues" evidence="6">
    <location>
        <begin position="304"/>
        <end position="317"/>
    </location>
</feature>
<evidence type="ECO:0000256" key="5">
    <source>
        <dbReference type="SAM" id="Coils"/>
    </source>
</evidence>
<dbReference type="InterPro" id="IPR001841">
    <property type="entry name" value="Znf_RING"/>
</dbReference>
<organism evidence="8 9">
    <name type="scientific">Leucocoprinus birnbaumii</name>
    <dbReference type="NCBI Taxonomy" id="56174"/>
    <lineage>
        <taxon>Eukaryota</taxon>
        <taxon>Fungi</taxon>
        <taxon>Dikarya</taxon>
        <taxon>Basidiomycota</taxon>
        <taxon>Agaricomycotina</taxon>
        <taxon>Agaricomycetes</taxon>
        <taxon>Agaricomycetidae</taxon>
        <taxon>Agaricales</taxon>
        <taxon>Agaricineae</taxon>
        <taxon>Agaricaceae</taxon>
        <taxon>Leucocoprinus</taxon>
    </lineage>
</organism>
<dbReference type="InterPro" id="IPR013083">
    <property type="entry name" value="Znf_RING/FYVE/PHD"/>
</dbReference>
<dbReference type="PROSITE" id="PS00518">
    <property type="entry name" value="ZF_RING_1"/>
    <property type="match status" value="1"/>
</dbReference>
<evidence type="ECO:0000259" key="7">
    <source>
        <dbReference type="PROSITE" id="PS50089"/>
    </source>
</evidence>
<evidence type="ECO:0000256" key="1">
    <source>
        <dbReference type="ARBA" id="ARBA00022723"/>
    </source>
</evidence>
<dbReference type="Gene3D" id="3.30.40.10">
    <property type="entry name" value="Zinc/RING finger domain, C3HC4 (zinc finger)"/>
    <property type="match status" value="1"/>
</dbReference>
<feature type="compositionally biased region" description="Polar residues" evidence="6">
    <location>
        <begin position="379"/>
        <end position="398"/>
    </location>
</feature>
<gene>
    <name evidence="8" type="ORF">NP233_g2394</name>
</gene>
<keyword evidence="9" id="KW-1185">Reference proteome</keyword>
<evidence type="ECO:0000256" key="4">
    <source>
        <dbReference type="PROSITE-ProRule" id="PRU00175"/>
    </source>
</evidence>
<feature type="compositionally biased region" description="Polar residues" evidence="6">
    <location>
        <begin position="417"/>
        <end position="436"/>
    </location>
</feature>
<dbReference type="Proteomes" id="UP001213000">
    <property type="component" value="Unassembled WGS sequence"/>
</dbReference>
<feature type="compositionally biased region" description="Polar residues" evidence="6">
    <location>
        <begin position="611"/>
        <end position="629"/>
    </location>
</feature>
<evidence type="ECO:0000256" key="6">
    <source>
        <dbReference type="SAM" id="MobiDB-lite"/>
    </source>
</evidence>
<dbReference type="EMBL" id="JANIEX010000101">
    <property type="protein sequence ID" value="KAJ3573494.1"/>
    <property type="molecule type" value="Genomic_DNA"/>
</dbReference>
<sequence>MIALAPSSTCDICLEGYGQDPEKVPCALNCGHIFCSICLPNVPGLLCPLCRTKYDYYVRLRLDVDGSSRGSPTTPPLGATQADQEAQKLLGRFDKAIDQGCSEPELAELLDEARTFLQNQPRTMFSELRTIKRLMGYLHKVKANLRAQTQTNGVVQSQIDQLRAEKEDLERRLKELKSTRKMEKKAAHSAEKALRDHCSRAHAAYEAVVDQYNFVVQEWMRLQNEMTRMQLPPTPQPEPPTPDMDMEPDLAKTPQPRFVTELDQTKLKEAVVQDPATFLISPLPQFTGQLPEALPLPEEDDIQDAQHPKPPRREEHSTPFQSFQISSIRPAKCNAPGCPYTCNCQEVNLFSNGKAGAPRPPITSAFSTPVLPTEAKALQNPTPATTVMSPGRNRSYTIPSHSSRPPSRAPSPKPRSTGSVRSPASSHSSLSNQPESLKSRLHDLLQDNSGISSSLPNMSSSHFPASMIRETPHQSPRPESSKASSYSGNTPPQHRVNPVLTPNQGDSEPSRVSPPMVAIHVAPATPSTHSVPTPPPAPVISRASNAAMAIEKERKEKKEQERERRRAEKDKQRLLEAESLGRSNSVSSASGASGISSTSTYSRWDIHSGRESSSAHPSQRLTSASSSHKSAPMPVPSPSIFT</sequence>
<feature type="region of interest" description="Disordered" evidence="6">
    <location>
        <begin position="301"/>
        <end position="320"/>
    </location>
</feature>
<keyword evidence="3" id="KW-0862">Zinc</keyword>
<dbReference type="PROSITE" id="PS50089">
    <property type="entry name" value="ZF_RING_2"/>
    <property type="match status" value="1"/>
</dbReference>
<feature type="compositionally biased region" description="Pro residues" evidence="6">
    <location>
        <begin position="633"/>
        <end position="642"/>
    </location>
</feature>
<feature type="region of interest" description="Disordered" evidence="6">
    <location>
        <begin position="373"/>
        <end position="513"/>
    </location>
</feature>
<feature type="domain" description="RING-type" evidence="7">
    <location>
        <begin position="10"/>
        <end position="51"/>
    </location>
</feature>
<dbReference type="SMART" id="SM00184">
    <property type="entry name" value="RING"/>
    <property type="match status" value="1"/>
</dbReference>
<evidence type="ECO:0000313" key="8">
    <source>
        <dbReference type="EMBL" id="KAJ3573494.1"/>
    </source>
</evidence>
<accession>A0AAD5W0U4</accession>
<feature type="region of interest" description="Disordered" evidence="6">
    <location>
        <begin position="551"/>
        <end position="642"/>
    </location>
</feature>
<feature type="compositionally biased region" description="Basic and acidic residues" evidence="6">
    <location>
        <begin position="551"/>
        <end position="576"/>
    </location>
</feature>
<protein>
    <recommendedName>
        <fullName evidence="7">RING-type domain-containing protein</fullName>
    </recommendedName>
</protein>
<keyword evidence="2 4" id="KW-0863">Zinc-finger</keyword>
<proteinExistence type="predicted"/>
<evidence type="ECO:0000256" key="3">
    <source>
        <dbReference type="ARBA" id="ARBA00022833"/>
    </source>
</evidence>
<name>A0AAD5W0U4_9AGAR</name>
<dbReference type="SUPFAM" id="SSF57850">
    <property type="entry name" value="RING/U-box"/>
    <property type="match status" value="1"/>
</dbReference>
<keyword evidence="1" id="KW-0479">Metal-binding</keyword>
<evidence type="ECO:0000313" key="9">
    <source>
        <dbReference type="Proteomes" id="UP001213000"/>
    </source>
</evidence>
<feature type="compositionally biased region" description="Polar residues" evidence="6">
    <location>
        <begin position="446"/>
        <end position="463"/>
    </location>
</feature>
<dbReference type="GO" id="GO:0008270">
    <property type="term" value="F:zinc ion binding"/>
    <property type="evidence" value="ECO:0007669"/>
    <property type="project" value="UniProtKB-KW"/>
</dbReference>
<dbReference type="InterPro" id="IPR017907">
    <property type="entry name" value="Znf_RING_CS"/>
</dbReference>
<dbReference type="Pfam" id="PF14634">
    <property type="entry name" value="zf-RING_5"/>
    <property type="match status" value="1"/>
</dbReference>
<comment type="caution">
    <text evidence="8">The sequence shown here is derived from an EMBL/GenBank/DDBJ whole genome shotgun (WGS) entry which is preliminary data.</text>
</comment>
<keyword evidence="5" id="KW-0175">Coiled coil</keyword>
<reference evidence="8" key="1">
    <citation type="submission" date="2022-07" db="EMBL/GenBank/DDBJ databases">
        <title>Genome Sequence of Leucocoprinus birnbaumii.</title>
        <authorList>
            <person name="Buettner E."/>
        </authorList>
    </citation>
    <scope>NUCLEOTIDE SEQUENCE</scope>
    <source>
        <strain evidence="8">VT141</strain>
    </source>
</reference>
<feature type="compositionally biased region" description="Polar residues" evidence="6">
    <location>
        <begin position="473"/>
        <end position="492"/>
    </location>
</feature>
<dbReference type="AlphaFoldDB" id="A0AAD5W0U4"/>
<evidence type="ECO:0000256" key="2">
    <source>
        <dbReference type="ARBA" id="ARBA00022771"/>
    </source>
</evidence>
<feature type="compositionally biased region" description="Low complexity" evidence="6">
    <location>
        <begin position="580"/>
        <end position="602"/>
    </location>
</feature>
<feature type="coiled-coil region" evidence="5">
    <location>
        <begin position="152"/>
        <end position="193"/>
    </location>
</feature>